<dbReference type="EMBL" id="JADCNL010000011">
    <property type="protein sequence ID" value="KAG0461304.1"/>
    <property type="molecule type" value="Genomic_DNA"/>
</dbReference>
<name>A0A835UKI2_VANPL</name>
<reference evidence="3 4" key="1">
    <citation type="journal article" date="2020" name="Nat. Food">
        <title>A phased Vanilla planifolia genome enables genetic improvement of flavour and production.</title>
        <authorList>
            <person name="Hasing T."/>
            <person name="Tang H."/>
            <person name="Brym M."/>
            <person name="Khazi F."/>
            <person name="Huang T."/>
            <person name="Chambers A.H."/>
        </authorList>
    </citation>
    <scope>NUCLEOTIDE SEQUENCE [LARGE SCALE GENOMIC DNA]</scope>
    <source>
        <tissue evidence="2">Leaf</tissue>
    </source>
</reference>
<gene>
    <name evidence="2" type="ORF">HPP92_021222</name>
    <name evidence="1" type="ORF">HPP92_021601</name>
</gene>
<evidence type="ECO:0000313" key="1">
    <source>
        <dbReference type="EMBL" id="KAG0461304.1"/>
    </source>
</evidence>
<comment type="caution">
    <text evidence="2">The sequence shown here is derived from an EMBL/GenBank/DDBJ whole genome shotgun (WGS) entry which is preliminary data.</text>
</comment>
<sequence>MASPLPFFFDCNVDLLNSNIKLLQGLCQQGAAHGSLKTAATIGSSVIAAEMRWDSGGDGLLLAAPMRFPEPEIMVATRNDMDDVFAVQAA</sequence>
<keyword evidence="3" id="KW-1185">Reference proteome</keyword>
<accession>A0A835UKI2</accession>
<evidence type="ECO:0000313" key="2">
    <source>
        <dbReference type="EMBL" id="KAG0462746.1"/>
    </source>
</evidence>
<dbReference type="EMBL" id="JADCNM010000011">
    <property type="protein sequence ID" value="KAG0462746.1"/>
    <property type="molecule type" value="Genomic_DNA"/>
</dbReference>
<dbReference type="Proteomes" id="UP000639772">
    <property type="component" value="Chromosome 11"/>
</dbReference>
<evidence type="ECO:0000313" key="3">
    <source>
        <dbReference type="Proteomes" id="UP000636800"/>
    </source>
</evidence>
<dbReference type="AlphaFoldDB" id="A0A835UKI2"/>
<dbReference type="Proteomes" id="UP000636800">
    <property type="component" value="Chromosome 11"/>
</dbReference>
<protein>
    <submittedName>
        <fullName evidence="2">Uncharacterized protein</fullName>
    </submittedName>
</protein>
<organism evidence="2 4">
    <name type="scientific">Vanilla planifolia</name>
    <name type="common">Vanilla</name>
    <dbReference type="NCBI Taxonomy" id="51239"/>
    <lineage>
        <taxon>Eukaryota</taxon>
        <taxon>Viridiplantae</taxon>
        <taxon>Streptophyta</taxon>
        <taxon>Embryophyta</taxon>
        <taxon>Tracheophyta</taxon>
        <taxon>Spermatophyta</taxon>
        <taxon>Magnoliopsida</taxon>
        <taxon>Liliopsida</taxon>
        <taxon>Asparagales</taxon>
        <taxon>Orchidaceae</taxon>
        <taxon>Vanilloideae</taxon>
        <taxon>Vanilleae</taxon>
        <taxon>Vanilla</taxon>
    </lineage>
</organism>
<evidence type="ECO:0000313" key="4">
    <source>
        <dbReference type="Proteomes" id="UP000639772"/>
    </source>
</evidence>
<proteinExistence type="predicted"/>